<protein>
    <submittedName>
        <fullName evidence="2">Uncharacterized protein</fullName>
    </submittedName>
</protein>
<proteinExistence type="predicted"/>
<dbReference type="AlphaFoldDB" id="A0A0M2UZ73"/>
<reference evidence="2 3" key="1">
    <citation type="journal article" date="2013" name="BMC Microbiol.">
        <title>Identification of the type II cytochrome c maturation pathway in anammox bacteria by comparative genomics.</title>
        <authorList>
            <person name="Ferousi C."/>
            <person name="Speth D.R."/>
            <person name="Reimann J."/>
            <person name="Op den Camp H.J."/>
            <person name="Allen J.W."/>
            <person name="Keltjens J.T."/>
            <person name="Jetten M.S."/>
        </authorList>
    </citation>
    <scope>NUCLEOTIDE SEQUENCE [LARGE SCALE GENOMIC DNA]</scope>
    <source>
        <strain evidence="2">RU1</strain>
    </source>
</reference>
<sequence>MIPPGKKQLVFLQKAYKLDTILSRRQGFRKRRDGRENSCNQLPGKKDFKNKRFLPGIGNNAP</sequence>
<comment type="caution">
    <text evidence="2">The sequence shown here is derived from an EMBL/GenBank/DDBJ whole genome shotgun (WGS) entry which is preliminary data.</text>
</comment>
<evidence type="ECO:0000256" key="1">
    <source>
        <dbReference type="SAM" id="MobiDB-lite"/>
    </source>
</evidence>
<dbReference type="EMBL" id="LAQJ01000017">
    <property type="protein sequence ID" value="KKO21107.1"/>
    <property type="molecule type" value="Genomic_DNA"/>
</dbReference>
<feature type="region of interest" description="Disordered" evidence="1">
    <location>
        <begin position="27"/>
        <end position="62"/>
    </location>
</feature>
<name>A0A0M2UZ73_9BACT</name>
<evidence type="ECO:0000313" key="3">
    <source>
        <dbReference type="Proteomes" id="UP000034954"/>
    </source>
</evidence>
<dbReference type="Proteomes" id="UP000034954">
    <property type="component" value="Unassembled WGS sequence"/>
</dbReference>
<accession>A0A0M2UZ73</accession>
<organism evidence="2 3">
    <name type="scientific">Candidatus Brocadia fulgida</name>
    <dbReference type="NCBI Taxonomy" id="380242"/>
    <lineage>
        <taxon>Bacteria</taxon>
        <taxon>Pseudomonadati</taxon>
        <taxon>Planctomycetota</taxon>
        <taxon>Candidatus Brocadiia</taxon>
        <taxon>Candidatus Brocadiales</taxon>
        <taxon>Candidatus Brocadiaceae</taxon>
        <taxon>Candidatus Brocadia</taxon>
    </lineage>
</organism>
<gene>
    <name evidence="2" type="ORF">BROFUL_00152</name>
</gene>
<keyword evidence="3" id="KW-1185">Reference proteome</keyword>
<evidence type="ECO:0000313" key="2">
    <source>
        <dbReference type="EMBL" id="KKO21107.1"/>
    </source>
</evidence>